<name>A0A938Y932_9ACTN</name>
<dbReference type="InterPro" id="IPR014721">
    <property type="entry name" value="Ribsml_uS5_D2-typ_fold_subgr"/>
</dbReference>
<feature type="binding site" evidence="9">
    <location>
        <begin position="103"/>
        <end position="113"/>
    </location>
    <ligand>
        <name>ATP</name>
        <dbReference type="ChEBI" id="CHEBI:30616"/>
    </ligand>
</feature>
<evidence type="ECO:0000313" key="12">
    <source>
        <dbReference type="EMBL" id="MBM9461459.1"/>
    </source>
</evidence>
<dbReference type="Pfam" id="PF08544">
    <property type="entry name" value="GHMP_kinases_C"/>
    <property type="match status" value="1"/>
</dbReference>
<evidence type="ECO:0000256" key="4">
    <source>
        <dbReference type="ARBA" id="ARBA00022679"/>
    </source>
</evidence>
<evidence type="ECO:0000256" key="2">
    <source>
        <dbReference type="ARBA" id="ARBA00012052"/>
    </source>
</evidence>
<evidence type="ECO:0000313" key="13">
    <source>
        <dbReference type="Proteomes" id="UP000663791"/>
    </source>
</evidence>
<dbReference type="EMBL" id="JAERTX010000017">
    <property type="protein sequence ID" value="MBM9461459.1"/>
    <property type="molecule type" value="Genomic_DNA"/>
</dbReference>
<dbReference type="InterPro" id="IPR036554">
    <property type="entry name" value="GHMP_kinase_C_sf"/>
</dbReference>
<evidence type="ECO:0000259" key="11">
    <source>
        <dbReference type="Pfam" id="PF08544"/>
    </source>
</evidence>
<dbReference type="EC" id="2.7.1.148" evidence="2 9"/>
<dbReference type="HAMAP" id="MF_00061">
    <property type="entry name" value="IspE"/>
    <property type="match status" value="1"/>
</dbReference>
<keyword evidence="9" id="KW-0414">Isoprene biosynthesis</keyword>
<protein>
    <recommendedName>
        <fullName evidence="3 9">4-diphosphocytidyl-2-C-methyl-D-erythritol kinase</fullName>
        <shortName evidence="9">CMK</shortName>
        <ecNumber evidence="2 9">2.7.1.148</ecNumber>
    </recommendedName>
    <alternativeName>
        <fullName evidence="8 9">4-(cytidine-5'-diphospho)-2-C-methyl-D-erythritol kinase</fullName>
    </alternativeName>
</protein>
<gene>
    <name evidence="9" type="primary">ispE</name>
    <name evidence="12" type="ORF">JK386_16265</name>
</gene>
<comment type="similarity">
    <text evidence="1 9">Belongs to the GHMP kinase family. IspE subfamily.</text>
</comment>
<comment type="function">
    <text evidence="9">Catalyzes the phosphorylation of the position 2 hydroxy group of 4-diphosphocytidyl-2C-methyl-D-erythritol.</text>
</comment>
<dbReference type="Pfam" id="PF00288">
    <property type="entry name" value="GHMP_kinases_N"/>
    <property type="match status" value="1"/>
</dbReference>
<dbReference type="Proteomes" id="UP000663791">
    <property type="component" value="Unassembled WGS sequence"/>
</dbReference>
<comment type="catalytic activity">
    <reaction evidence="9">
        <text>4-CDP-2-C-methyl-D-erythritol + ATP = 4-CDP-2-C-methyl-D-erythritol 2-phosphate + ADP + H(+)</text>
        <dbReference type="Rhea" id="RHEA:18437"/>
        <dbReference type="ChEBI" id="CHEBI:15378"/>
        <dbReference type="ChEBI" id="CHEBI:30616"/>
        <dbReference type="ChEBI" id="CHEBI:57823"/>
        <dbReference type="ChEBI" id="CHEBI:57919"/>
        <dbReference type="ChEBI" id="CHEBI:456216"/>
        <dbReference type="EC" id="2.7.1.148"/>
    </reaction>
</comment>
<dbReference type="Gene3D" id="3.30.70.890">
    <property type="entry name" value="GHMP kinase, C-terminal domain"/>
    <property type="match status" value="1"/>
</dbReference>
<dbReference type="NCBIfam" id="TIGR00154">
    <property type="entry name" value="ispE"/>
    <property type="match status" value="1"/>
</dbReference>
<sequence length="305" mass="31461">MSSQRVEGLPPVTVRAPAKINLHLGVGSPRPDGLHPLSTVYQAVGLYDDVTVVDAPDWSVELTEQVPGVPLDDDNIVIRAGRALVAHHDLDLAAAITIAKGIPVMGGMAGGSADAAATLLALDRLWDLQTTDEDLLRIAGTLGSDVPFALLGGTALGTGHGEQVEPVPDATSVWWVVVLSGEGLSTPAVYRHFDELSPDAPAEPPVPEGLIAALADGDVDEVGDLLANDLWPAARDLRPDLVDVEVALRSLSPSGVLLSGSGPTLLVLHDEVDDARATVAALAEQGMTCTIAPGPVAGAHVVTYV</sequence>
<dbReference type="SUPFAM" id="SSF54211">
    <property type="entry name" value="Ribosomal protein S5 domain 2-like"/>
    <property type="match status" value="1"/>
</dbReference>
<feature type="active site" evidence="9">
    <location>
        <position position="19"/>
    </location>
</feature>
<dbReference type="AlphaFoldDB" id="A0A938Y932"/>
<keyword evidence="5 9" id="KW-0547">Nucleotide-binding</keyword>
<evidence type="ECO:0000256" key="7">
    <source>
        <dbReference type="ARBA" id="ARBA00022840"/>
    </source>
</evidence>
<dbReference type="PIRSF" id="PIRSF010376">
    <property type="entry name" value="IspE"/>
    <property type="match status" value="1"/>
</dbReference>
<dbReference type="PANTHER" id="PTHR43527:SF2">
    <property type="entry name" value="4-DIPHOSPHOCYTIDYL-2-C-METHYL-D-ERYTHRITOL KINASE, CHLOROPLASTIC"/>
    <property type="match status" value="1"/>
</dbReference>
<keyword evidence="7 9" id="KW-0067">ATP-binding</keyword>
<accession>A0A938Y932</accession>
<dbReference type="InterPro" id="IPR004424">
    <property type="entry name" value="IspE"/>
</dbReference>
<evidence type="ECO:0000256" key="9">
    <source>
        <dbReference type="HAMAP-Rule" id="MF_00061"/>
    </source>
</evidence>
<evidence type="ECO:0000256" key="5">
    <source>
        <dbReference type="ARBA" id="ARBA00022741"/>
    </source>
</evidence>
<reference evidence="12" key="1">
    <citation type="submission" date="2021-01" db="EMBL/GenBank/DDBJ databases">
        <title>Novel species in genus Nocardioides.</title>
        <authorList>
            <person name="Zhang G."/>
        </authorList>
    </citation>
    <scope>NUCLEOTIDE SEQUENCE</scope>
    <source>
        <strain evidence="12">Zg-536</strain>
    </source>
</reference>
<evidence type="ECO:0000256" key="1">
    <source>
        <dbReference type="ARBA" id="ARBA00009684"/>
    </source>
</evidence>
<organism evidence="12 13">
    <name type="scientific">Nocardioides faecalis</name>
    <dbReference type="NCBI Taxonomy" id="2803858"/>
    <lineage>
        <taxon>Bacteria</taxon>
        <taxon>Bacillati</taxon>
        <taxon>Actinomycetota</taxon>
        <taxon>Actinomycetes</taxon>
        <taxon>Propionibacteriales</taxon>
        <taxon>Nocardioidaceae</taxon>
        <taxon>Nocardioides</taxon>
    </lineage>
</organism>
<feature type="domain" description="GHMP kinase C-terminal" evidence="11">
    <location>
        <begin position="210"/>
        <end position="285"/>
    </location>
</feature>
<dbReference type="Gene3D" id="3.30.230.10">
    <property type="match status" value="1"/>
</dbReference>
<feature type="domain" description="GHMP kinase N-terminal" evidence="10">
    <location>
        <begin position="75"/>
        <end position="153"/>
    </location>
</feature>
<dbReference type="SUPFAM" id="SSF55060">
    <property type="entry name" value="GHMP Kinase, C-terminal domain"/>
    <property type="match status" value="1"/>
</dbReference>
<dbReference type="NCBIfam" id="NF002870">
    <property type="entry name" value="PRK03188.1"/>
    <property type="match status" value="1"/>
</dbReference>
<comment type="caution">
    <text evidence="12">The sequence shown here is derived from an EMBL/GenBank/DDBJ whole genome shotgun (WGS) entry which is preliminary data.</text>
</comment>
<dbReference type="RefSeq" id="WP_205292777.1">
    <property type="nucleotide sequence ID" value="NZ_CP074406.1"/>
</dbReference>
<keyword evidence="4 9" id="KW-0808">Transferase</keyword>
<keyword evidence="6 9" id="KW-0418">Kinase</keyword>
<dbReference type="GO" id="GO:0019288">
    <property type="term" value="P:isopentenyl diphosphate biosynthetic process, methylerythritol 4-phosphate pathway"/>
    <property type="evidence" value="ECO:0007669"/>
    <property type="project" value="UniProtKB-UniRule"/>
</dbReference>
<dbReference type="PANTHER" id="PTHR43527">
    <property type="entry name" value="4-DIPHOSPHOCYTIDYL-2-C-METHYL-D-ERYTHRITOL KINASE, CHLOROPLASTIC"/>
    <property type="match status" value="1"/>
</dbReference>
<dbReference type="InterPro" id="IPR006204">
    <property type="entry name" value="GHMP_kinase_N_dom"/>
</dbReference>
<feature type="active site" evidence="9">
    <location>
        <position position="145"/>
    </location>
</feature>
<dbReference type="GO" id="GO:0016114">
    <property type="term" value="P:terpenoid biosynthetic process"/>
    <property type="evidence" value="ECO:0007669"/>
    <property type="project" value="UniProtKB-UniRule"/>
</dbReference>
<dbReference type="InterPro" id="IPR020568">
    <property type="entry name" value="Ribosomal_Su5_D2-typ_SF"/>
</dbReference>
<dbReference type="GO" id="GO:0005524">
    <property type="term" value="F:ATP binding"/>
    <property type="evidence" value="ECO:0007669"/>
    <property type="project" value="UniProtKB-UniRule"/>
</dbReference>
<evidence type="ECO:0000256" key="8">
    <source>
        <dbReference type="ARBA" id="ARBA00032554"/>
    </source>
</evidence>
<proteinExistence type="inferred from homology"/>
<comment type="pathway">
    <text evidence="9">Isoprenoid biosynthesis; isopentenyl diphosphate biosynthesis via DXP pathway; isopentenyl diphosphate from 1-deoxy-D-xylulose 5-phosphate: step 3/6.</text>
</comment>
<dbReference type="InterPro" id="IPR013750">
    <property type="entry name" value="GHMP_kinase_C_dom"/>
</dbReference>
<dbReference type="GO" id="GO:0050515">
    <property type="term" value="F:4-(cytidine 5'-diphospho)-2-C-methyl-D-erythritol kinase activity"/>
    <property type="evidence" value="ECO:0007669"/>
    <property type="project" value="UniProtKB-UniRule"/>
</dbReference>
<evidence type="ECO:0000256" key="6">
    <source>
        <dbReference type="ARBA" id="ARBA00022777"/>
    </source>
</evidence>
<evidence type="ECO:0000259" key="10">
    <source>
        <dbReference type="Pfam" id="PF00288"/>
    </source>
</evidence>
<keyword evidence="13" id="KW-1185">Reference proteome</keyword>
<evidence type="ECO:0000256" key="3">
    <source>
        <dbReference type="ARBA" id="ARBA00017473"/>
    </source>
</evidence>